<evidence type="ECO:0000313" key="3">
    <source>
        <dbReference type="Proteomes" id="UP001566132"/>
    </source>
</evidence>
<dbReference type="AlphaFoldDB" id="A0ABD1EF11"/>
<reference evidence="2 3" key="1">
    <citation type="submission" date="2024-05" db="EMBL/GenBank/DDBJ databases">
        <title>Genetic variation in Jamaican populations of the coffee berry borer (Hypothenemus hampei).</title>
        <authorList>
            <person name="Errbii M."/>
            <person name="Myrie A."/>
        </authorList>
    </citation>
    <scope>NUCLEOTIDE SEQUENCE [LARGE SCALE GENOMIC DNA]</scope>
    <source>
        <strain evidence="2">JA-Hopewell-2020-01-JO</strain>
        <tissue evidence="2">Whole body</tissue>
    </source>
</reference>
<keyword evidence="1" id="KW-0812">Transmembrane</keyword>
<comment type="caution">
    <text evidence="2">The sequence shown here is derived from an EMBL/GenBank/DDBJ whole genome shotgun (WGS) entry which is preliminary data.</text>
</comment>
<feature type="transmembrane region" description="Helical" evidence="1">
    <location>
        <begin position="65"/>
        <end position="89"/>
    </location>
</feature>
<dbReference type="EMBL" id="JBDJPC010000008">
    <property type="protein sequence ID" value="KAL1493236.1"/>
    <property type="molecule type" value="Genomic_DNA"/>
</dbReference>
<proteinExistence type="predicted"/>
<gene>
    <name evidence="2" type="ORF">ABEB36_011328</name>
</gene>
<dbReference type="Proteomes" id="UP001566132">
    <property type="component" value="Unassembled WGS sequence"/>
</dbReference>
<name>A0ABD1EF11_HYPHA</name>
<keyword evidence="1" id="KW-0472">Membrane</keyword>
<accession>A0ABD1EF11</accession>
<evidence type="ECO:0000256" key="1">
    <source>
        <dbReference type="SAM" id="Phobius"/>
    </source>
</evidence>
<keyword evidence="3" id="KW-1185">Reference proteome</keyword>
<sequence>MRSFPRNVSIVSSQFDVDHRAPIFLSRGGTYLDQFEISPQMLGSTRKSSSLKESISWKHFSNNSVLCWFGIFTVLIIIGLLIIILFLIWNYHRLYNEHLTTTIQELQKVNVMLMELVIFACTGAVLDGNITKFD</sequence>
<feature type="transmembrane region" description="Helical" evidence="1">
    <location>
        <begin position="109"/>
        <end position="126"/>
    </location>
</feature>
<protein>
    <submittedName>
        <fullName evidence="2">Uncharacterized protein</fullName>
    </submittedName>
</protein>
<organism evidence="2 3">
    <name type="scientific">Hypothenemus hampei</name>
    <name type="common">Coffee berry borer</name>
    <dbReference type="NCBI Taxonomy" id="57062"/>
    <lineage>
        <taxon>Eukaryota</taxon>
        <taxon>Metazoa</taxon>
        <taxon>Ecdysozoa</taxon>
        <taxon>Arthropoda</taxon>
        <taxon>Hexapoda</taxon>
        <taxon>Insecta</taxon>
        <taxon>Pterygota</taxon>
        <taxon>Neoptera</taxon>
        <taxon>Endopterygota</taxon>
        <taxon>Coleoptera</taxon>
        <taxon>Polyphaga</taxon>
        <taxon>Cucujiformia</taxon>
        <taxon>Curculionidae</taxon>
        <taxon>Scolytinae</taxon>
        <taxon>Hypothenemus</taxon>
    </lineage>
</organism>
<keyword evidence="1" id="KW-1133">Transmembrane helix</keyword>
<evidence type="ECO:0000313" key="2">
    <source>
        <dbReference type="EMBL" id="KAL1493236.1"/>
    </source>
</evidence>